<sequence>MITCEQCARTKGEGAAPGTSWICADCRVEAGQPADGDRDHS</sequence>
<protein>
    <submittedName>
        <fullName evidence="1">Uncharacterized protein</fullName>
    </submittedName>
</protein>
<proteinExistence type="predicted"/>
<keyword evidence="2" id="KW-1185">Reference proteome</keyword>
<dbReference type="Proteomes" id="UP001595715">
    <property type="component" value="Unassembled WGS sequence"/>
</dbReference>
<reference evidence="2" key="1">
    <citation type="journal article" date="2019" name="Int. J. Syst. Evol. Microbiol.">
        <title>The Global Catalogue of Microorganisms (GCM) 10K type strain sequencing project: providing services to taxonomists for standard genome sequencing and annotation.</title>
        <authorList>
            <consortium name="The Broad Institute Genomics Platform"/>
            <consortium name="The Broad Institute Genome Sequencing Center for Infectious Disease"/>
            <person name="Wu L."/>
            <person name="Ma J."/>
        </authorList>
    </citation>
    <scope>NUCLEOTIDE SEQUENCE [LARGE SCALE GENOMIC DNA]</scope>
    <source>
        <strain evidence="2">IBRC-M 10987</strain>
    </source>
</reference>
<gene>
    <name evidence="1" type="ORF">ACFOZ8_21815</name>
</gene>
<evidence type="ECO:0000313" key="2">
    <source>
        <dbReference type="Proteomes" id="UP001595715"/>
    </source>
</evidence>
<name>A0ABV8K881_9BACL</name>
<accession>A0ABV8K881</accession>
<dbReference type="EMBL" id="JBHSAM010000033">
    <property type="protein sequence ID" value="MFC4102256.1"/>
    <property type="molecule type" value="Genomic_DNA"/>
</dbReference>
<comment type="caution">
    <text evidence="1">The sequence shown here is derived from an EMBL/GenBank/DDBJ whole genome shotgun (WGS) entry which is preliminary data.</text>
</comment>
<organism evidence="1 2">
    <name type="scientific">Paenibacillus xanthanilyticus</name>
    <dbReference type="NCBI Taxonomy" id="1783531"/>
    <lineage>
        <taxon>Bacteria</taxon>
        <taxon>Bacillati</taxon>
        <taxon>Bacillota</taxon>
        <taxon>Bacilli</taxon>
        <taxon>Bacillales</taxon>
        <taxon>Paenibacillaceae</taxon>
        <taxon>Paenibacillus</taxon>
    </lineage>
</organism>
<dbReference type="RefSeq" id="WP_377720881.1">
    <property type="nucleotide sequence ID" value="NZ_JBHSAM010000033.1"/>
</dbReference>
<evidence type="ECO:0000313" key="1">
    <source>
        <dbReference type="EMBL" id="MFC4102256.1"/>
    </source>
</evidence>